<protein>
    <recommendedName>
        <fullName evidence="3">Replication protein A OB domain-containing protein</fullName>
    </recommendedName>
</protein>
<dbReference type="OrthoDB" id="1429257at2759"/>
<sequence>IIGAVDEIGYTQPHSGSRKIQVSFNLRDLSDNVVKCTLWEDYATKFLNFNNNNSDAGPTIVCMKYAKAKQEGKFPLTVSNTWSTTELFINEGLPEIDAFKKKLVSL</sequence>
<dbReference type="Gene3D" id="2.40.50.140">
    <property type="entry name" value="Nucleic acid-binding proteins"/>
    <property type="match status" value="1"/>
</dbReference>
<keyword evidence="2" id="KW-1185">Reference proteome</keyword>
<dbReference type="SUPFAM" id="SSF50249">
    <property type="entry name" value="Nucleic acid-binding proteins"/>
    <property type="match status" value="1"/>
</dbReference>
<dbReference type="CDD" id="cd04481">
    <property type="entry name" value="RPA1_DBD_B_like"/>
    <property type="match status" value="1"/>
</dbReference>
<dbReference type="EMBL" id="BCLP01051844">
    <property type="protein sequence ID" value="GAU10791.1"/>
    <property type="molecule type" value="Genomic_DNA"/>
</dbReference>
<feature type="non-terminal residue" evidence="1">
    <location>
        <position position="1"/>
    </location>
</feature>
<evidence type="ECO:0000313" key="1">
    <source>
        <dbReference type="EMBL" id="GAU10791.1"/>
    </source>
</evidence>
<proteinExistence type="predicted"/>
<evidence type="ECO:0008006" key="3">
    <source>
        <dbReference type="Google" id="ProtNLM"/>
    </source>
</evidence>
<name>A0A1B5Z9L2_TRISU</name>
<organism evidence="1 2">
    <name type="scientific">Trifolium subterraneum</name>
    <name type="common">Subterranean clover</name>
    <dbReference type="NCBI Taxonomy" id="3900"/>
    <lineage>
        <taxon>Eukaryota</taxon>
        <taxon>Viridiplantae</taxon>
        <taxon>Streptophyta</taxon>
        <taxon>Embryophyta</taxon>
        <taxon>Tracheophyta</taxon>
        <taxon>Spermatophyta</taxon>
        <taxon>Magnoliopsida</taxon>
        <taxon>eudicotyledons</taxon>
        <taxon>Gunneridae</taxon>
        <taxon>Pentapetalae</taxon>
        <taxon>rosids</taxon>
        <taxon>fabids</taxon>
        <taxon>Fabales</taxon>
        <taxon>Fabaceae</taxon>
        <taxon>Papilionoideae</taxon>
        <taxon>50 kb inversion clade</taxon>
        <taxon>NPAAA clade</taxon>
        <taxon>Hologalegina</taxon>
        <taxon>IRL clade</taxon>
        <taxon>Trifolieae</taxon>
        <taxon>Trifolium</taxon>
    </lineage>
</organism>
<dbReference type="AlphaFoldDB" id="A0A1B5Z9L2"/>
<dbReference type="Proteomes" id="UP000242715">
    <property type="component" value="Unassembled WGS sequence"/>
</dbReference>
<reference evidence="2" key="1">
    <citation type="journal article" date="2017" name="Front. Plant Sci.">
        <title>Climate Clever Clovers: New Paradigm to Reduce the Environmental Footprint of Ruminants by Breeding Low Methanogenic Forages Utilizing Haplotype Variation.</title>
        <authorList>
            <person name="Kaur P."/>
            <person name="Appels R."/>
            <person name="Bayer P.E."/>
            <person name="Keeble-Gagnere G."/>
            <person name="Wang J."/>
            <person name="Hirakawa H."/>
            <person name="Shirasawa K."/>
            <person name="Vercoe P."/>
            <person name="Stefanova K."/>
            <person name="Durmic Z."/>
            <person name="Nichols P."/>
            <person name="Revell C."/>
            <person name="Isobe S.N."/>
            <person name="Edwards D."/>
            <person name="Erskine W."/>
        </authorList>
    </citation>
    <scope>NUCLEOTIDE SEQUENCE [LARGE SCALE GENOMIC DNA]</scope>
    <source>
        <strain evidence="2">cv. Daliak</strain>
    </source>
</reference>
<comment type="caution">
    <text evidence="1">The sequence shown here is derived from an EMBL/GenBank/DDBJ whole genome shotgun (WGS) entry which is preliminary data.</text>
</comment>
<accession>A0A1B5Z9L2</accession>
<gene>
    <name evidence="1" type="ORF">TSUD_424850</name>
</gene>
<dbReference type="InterPro" id="IPR012340">
    <property type="entry name" value="NA-bd_OB-fold"/>
</dbReference>
<evidence type="ECO:0000313" key="2">
    <source>
        <dbReference type="Proteomes" id="UP000242715"/>
    </source>
</evidence>